<comment type="caution">
    <text evidence="2">The sequence shown here is derived from an EMBL/GenBank/DDBJ whole genome shotgun (WGS) entry which is preliminary data.</text>
</comment>
<feature type="domain" description="Helicase ATP-binding" evidence="1">
    <location>
        <begin position="1"/>
        <end position="250"/>
    </location>
</feature>
<dbReference type="EMBL" id="MZMU01000018">
    <property type="protein sequence ID" value="RXT19532.1"/>
    <property type="molecule type" value="Genomic_DNA"/>
</dbReference>
<evidence type="ECO:0000313" key="3">
    <source>
        <dbReference type="Proteomes" id="UP000290767"/>
    </source>
</evidence>
<keyword evidence="2" id="KW-0378">Hydrolase</keyword>
<dbReference type="AlphaFoldDB" id="A0A4Q1TLV2"/>
<evidence type="ECO:0000313" key="2">
    <source>
        <dbReference type="EMBL" id="RXT19532.1"/>
    </source>
</evidence>
<dbReference type="InterPro" id="IPR014001">
    <property type="entry name" value="Helicase_ATP-bd"/>
</dbReference>
<protein>
    <submittedName>
        <fullName evidence="2">Type III restriction endonuclease subunit R</fullName>
    </submittedName>
</protein>
<dbReference type="SMART" id="SM00487">
    <property type="entry name" value="DEXDc"/>
    <property type="match status" value="1"/>
</dbReference>
<dbReference type="GO" id="GO:0016787">
    <property type="term" value="F:hydrolase activity"/>
    <property type="evidence" value="ECO:0007669"/>
    <property type="project" value="InterPro"/>
</dbReference>
<sequence length="858" mass="95765">MKFTLKDYQEDAVSEVLERLSRARRRWREENEVQAFSLTAPTGAGKTIMAAAVFEALFHGDDTFEFDADPGAVVIWFSDDPSLNEQTRFRLGEASDRLNWTDLHVVENSFNREKLTPRKVYFLNTHKLSRNSLLVRGHEPEDEAEPSLPHIRPDARSYTIWDTIRNTMEDPALTLYLVLDEAHRGMGEGRNLQDRSTIVRRLINGGGSMPPMPIVWGISATVERFNVAMREARERSILPGVAVDPSKVQESGLLKDTIVLDIPDEAGHFETVLVRRATDKIVESSQAWADYAAQQPGSPIVQPLLVLQVRNTPDPNEIGRALDMIYERWPGLSQDAIAHVFGEHVTQTFGRHLVPYISPERVQDSAWVRVLIAKDAISTGWDCPRAEVMVSFRAAQDPTHITQLLGRMVRTPLARRIPGNDKLNSVHCLLPFFDRAAVKAVADALMAGGGDGEKPLSGRRVFINPAEMMPNPSVAADAWARFLSLPSQSLPHRAPRPVKRLTALAHELATDGILADAGKEAHREMHAALDAARVRYASQLEAARQSVLTVEGVALTADLHAQETRFNAFVESADMAVIDDAYRRAARIFSPDLARTYAEHVARNMPGSDPEEALIAAHVEIAALASVEGVREYLEIEAERLTRRWLDHYRIAMKSLGDERQEEYRQIRAMSAEPEAQDLGHPREWLVASMAREQNGEEIPLPRYRGHLMCDAEGLFPAELNGWEQAVLDRESARVGFEAWYRNPARATPEALGIAYESSGGYKILRPDFLFLSRLGDGTVVADLVDPHGTQLSDALPKIRGLAQYAETHAGAFRRIETVAKIGEELKVLDLTDRIVRNAIEKAESAAELYQSMLARAY</sequence>
<gene>
    <name evidence="2" type="ORF">B5P46_24735</name>
</gene>
<evidence type="ECO:0000259" key="1">
    <source>
        <dbReference type="SMART" id="SM00487"/>
    </source>
</evidence>
<dbReference type="RefSeq" id="WP_129421066.1">
    <property type="nucleotide sequence ID" value="NZ_MZMU01000018.1"/>
</dbReference>
<dbReference type="GO" id="GO:0005829">
    <property type="term" value="C:cytosol"/>
    <property type="evidence" value="ECO:0007669"/>
    <property type="project" value="TreeGrafter"/>
</dbReference>
<dbReference type="InterPro" id="IPR006935">
    <property type="entry name" value="Helicase/UvrB_N"/>
</dbReference>
<accession>A0A4Q1TLV2</accession>
<dbReference type="InterPro" id="IPR050742">
    <property type="entry name" value="Helicase_Restrict-Modif_Enz"/>
</dbReference>
<dbReference type="GO" id="GO:0005524">
    <property type="term" value="F:ATP binding"/>
    <property type="evidence" value="ECO:0007669"/>
    <property type="project" value="InterPro"/>
</dbReference>
<proteinExistence type="predicted"/>
<dbReference type="Pfam" id="PF04851">
    <property type="entry name" value="ResIII"/>
    <property type="match status" value="1"/>
</dbReference>
<dbReference type="GO" id="GO:0003677">
    <property type="term" value="F:DNA binding"/>
    <property type="evidence" value="ECO:0007669"/>
    <property type="project" value="InterPro"/>
</dbReference>
<name>A0A4Q1TLV2_RHILE</name>
<keyword evidence="2" id="KW-0255">Endonuclease</keyword>
<keyword evidence="2" id="KW-0540">Nuclease</keyword>
<reference evidence="2 3" key="1">
    <citation type="submission" date="2017-03" db="EMBL/GenBank/DDBJ databases">
        <authorList>
            <person name="Safronova V.I."/>
            <person name="Sazanova A.L."/>
            <person name="Chirak E.R."/>
        </authorList>
    </citation>
    <scope>NUCLEOTIDE SEQUENCE [LARGE SCALE GENOMIC DNA]</scope>
    <source>
        <strain evidence="2 3">Tri-43</strain>
    </source>
</reference>
<dbReference type="SUPFAM" id="SSF52540">
    <property type="entry name" value="P-loop containing nucleoside triphosphate hydrolases"/>
    <property type="match status" value="1"/>
</dbReference>
<dbReference type="GO" id="GO:0004519">
    <property type="term" value="F:endonuclease activity"/>
    <property type="evidence" value="ECO:0007669"/>
    <property type="project" value="UniProtKB-KW"/>
</dbReference>
<dbReference type="PANTHER" id="PTHR47396:SF1">
    <property type="entry name" value="ATP-DEPENDENT HELICASE IRC3-RELATED"/>
    <property type="match status" value="1"/>
</dbReference>
<dbReference type="Proteomes" id="UP000290767">
    <property type="component" value="Unassembled WGS sequence"/>
</dbReference>
<organism evidence="2 3">
    <name type="scientific">Rhizobium leguminosarum</name>
    <dbReference type="NCBI Taxonomy" id="384"/>
    <lineage>
        <taxon>Bacteria</taxon>
        <taxon>Pseudomonadati</taxon>
        <taxon>Pseudomonadota</taxon>
        <taxon>Alphaproteobacteria</taxon>
        <taxon>Hyphomicrobiales</taxon>
        <taxon>Rhizobiaceae</taxon>
        <taxon>Rhizobium/Agrobacterium group</taxon>
        <taxon>Rhizobium</taxon>
    </lineage>
</organism>
<dbReference type="Gene3D" id="3.40.50.300">
    <property type="entry name" value="P-loop containing nucleotide triphosphate hydrolases"/>
    <property type="match status" value="2"/>
</dbReference>
<dbReference type="InterPro" id="IPR027417">
    <property type="entry name" value="P-loop_NTPase"/>
</dbReference>
<dbReference type="PANTHER" id="PTHR47396">
    <property type="entry name" value="TYPE I RESTRICTION ENZYME ECOKI R PROTEIN"/>
    <property type="match status" value="1"/>
</dbReference>